<name>A0AAV5SWU6_9BILA</name>
<dbReference type="InterPro" id="IPR050534">
    <property type="entry name" value="Coronavir_polyprotein_1ab"/>
</dbReference>
<dbReference type="PANTHER" id="PTHR43788:SF16">
    <property type="entry name" value="HELICASE WITH ZINC FINGER 2"/>
    <property type="match status" value="1"/>
</dbReference>
<accession>A0AAV5SWU6</accession>
<evidence type="ECO:0000256" key="1">
    <source>
        <dbReference type="ARBA" id="ARBA00022741"/>
    </source>
</evidence>
<comment type="caution">
    <text evidence="5">The sequence shown here is derived from an EMBL/GenBank/DDBJ whole genome shotgun (WGS) entry which is preliminary data.</text>
</comment>
<dbReference type="EMBL" id="BTSX01000002">
    <property type="protein sequence ID" value="GMS83976.1"/>
    <property type="molecule type" value="Genomic_DNA"/>
</dbReference>
<keyword evidence="2" id="KW-0378">Hydrolase</keyword>
<dbReference type="GO" id="GO:0043139">
    <property type="term" value="F:5'-3' DNA helicase activity"/>
    <property type="evidence" value="ECO:0007669"/>
    <property type="project" value="TreeGrafter"/>
</dbReference>
<keyword evidence="3" id="KW-0347">Helicase</keyword>
<evidence type="ECO:0000313" key="6">
    <source>
        <dbReference type="Proteomes" id="UP001432027"/>
    </source>
</evidence>
<keyword evidence="1" id="KW-0547">Nucleotide-binding</keyword>
<organism evidence="5 6">
    <name type="scientific">Pristionchus entomophagus</name>
    <dbReference type="NCBI Taxonomy" id="358040"/>
    <lineage>
        <taxon>Eukaryota</taxon>
        <taxon>Metazoa</taxon>
        <taxon>Ecdysozoa</taxon>
        <taxon>Nematoda</taxon>
        <taxon>Chromadorea</taxon>
        <taxon>Rhabditida</taxon>
        <taxon>Rhabditina</taxon>
        <taxon>Diplogasteromorpha</taxon>
        <taxon>Diplogasteroidea</taxon>
        <taxon>Neodiplogasteridae</taxon>
        <taxon>Pristionchus</taxon>
    </lineage>
</organism>
<protein>
    <submittedName>
        <fullName evidence="5">Uncharacterized protein</fullName>
    </submittedName>
</protein>
<dbReference type="AlphaFoldDB" id="A0AAV5SWU6"/>
<sequence>MAASLVKDKEANSQGSVQMLLAVQNVAVENLASALKTFDDGTFRSYRLLSKVRTDPKDPTPYDVFEHFPEYMRWMNNAKDKDIMVMKTLFQVEAEWKRAGEKGSTLNKKEKDEMNLLYIQSMFKAKTVLER</sequence>
<keyword evidence="6" id="KW-1185">Reference proteome</keyword>
<evidence type="ECO:0000256" key="3">
    <source>
        <dbReference type="ARBA" id="ARBA00022806"/>
    </source>
</evidence>
<dbReference type="GO" id="GO:0005524">
    <property type="term" value="F:ATP binding"/>
    <property type="evidence" value="ECO:0007669"/>
    <property type="project" value="UniProtKB-KW"/>
</dbReference>
<reference evidence="5" key="1">
    <citation type="submission" date="2023-10" db="EMBL/GenBank/DDBJ databases">
        <title>Genome assembly of Pristionchus species.</title>
        <authorList>
            <person name="Yoshida K."/>
            <person name="Sommer R.J."/>
        </authorList>
    </citation>
    <scope>NUCLEOTIDE SEQUENCE</scope>
    <source>
        <strain evidence="5">RS0144</strain>
    </source>
</reference>
<evidence type="ECO:0000256" key="4">
    <source>
        <dbReference type="ARBA" id="ARBA00022840"/>
    </source>
</evidence>
<keyword evidence="4" id="KW-0067">ATP-binding</keyword>
<dbReference type="PANTHER" id="PTHR43788">
    <property type="entry name" value="DNA2/NAM7 HELICASE FAMILY MEMBER"/>
    <property type="match status" value="1"/>
</dbReference>
<dbReference type="Proteomes" id="UP001432027">
    <property type="component" value="Unassembled WGS sequence"/>
</dbReference>
<proteinExistence type="predicted"/>
<evidence type="ECO:0000313" key="5">
    <source>
        <dbReference type="EMBL" id="GMS83976.1"/>
    </source>
</evidence>
<evidence type="ECO:0000256" key="2">
    <source>
        <dbReference type="ARBA" id="ARBA00022801"/>
    </source>
</evidence>
<dbReference type="GO" id="GO:0016787">
    <property type="term" value="F:hydrolase activity"/>
    <property type="evidence" value="ECO:0007669"/>
    <property type="project" value="UniProtKB-KW"/>
</dbReference>
<gene>
    <name evidence="5" type="ORF">PENTCL1PPCAC_6151</name>
</gene>